<evidence type="ECO:0000256" key="2">
    <source>
        <dbReference type="ARBA" id="ARBA00004370"/>
    </source>
</evidence>
<keyword evidence="7" id="KW-0418">Kinase</keyword>
<evidence type="ECO:0000256" key="3">
    <source>
        <dbReference type="ARBA" id="ARBA00012438"/>
    </source>
</evidence>
<name>A0ABY5H1H9_9PSED</name>
<dbReference type="SUPFAM" id="SSF47384">
    <property type="entry name" value="Homodimeric domain of signal transducing histidine kinase"/>
    <property type="match status" value="1"/>
</dbReference>
<evidence type="ECO:0000313" key="15">
    <source>
        <dbReference type="EMBL" id="UTW06121.1"/>
    </source>
</evidence>
<dbReference type="Pfam" id="PF02518">
    <property type="entry name" value="HATPase_c"/>
    <property type="match status" value="1"/>
</dbReference>
<dbReference type="Gene3D" id="1.10.287.130">
    <property type="match status" value="1"/>
</dbReference>
<evidence type="ECO:0000256" key="7">
    <source>
        <dbReference type="ARBA" id="ARBA00022777"/>
    </source>
</evidence>
<evidence type="ECO:0000256" key="6">
    <source>
        <dbReference type="ARBA" id="ARBA00022692"/>
    </source>
</evidence>
<evidence type="ECO:0000256" key="4">
    <source>
        <dbReference type="ARBA" id="ARBA00022553"/>
    </source>
</evidence>
<keyword evidence="8 11" id="KW-1133">Transmembrane helix</keyword>
<dbReference type="SUPFAM" id="SSF55874">
    <property type="entry name" value="ATPase domain of HSP90 chaperone/DNA topoisomerase II/histidine kinase"/>
    <property type="match status" value="1"/>
</dbReference>
<keyword evidence="16" id="KW-1185">Reference proteome</keyword>
<dbReference type="EMBL" id="CP073346">
    <property type="protein sequence ID" value="UTW06121.1"/>
    <property type="molecule type" value="Genomic_DNA"/>
</dbReference>
<feature type="domain" description="CHASE" evidence="14">
    <location>
        <begin position="118"/>
        <end position="217"/>
    </location>
</feature>
<evidence type="ECO:0000259" key="12">
    <source>
        <dbReference type="PROSITE" id="PS50109"/>
    </source>
</evidence>
<gene>
    <name evidence="15" type="ORF">KDW96_13095</name>
</gene>
<keyword evidence="9" id="KW-0902">Two-component regulatory system</keyword>
<proteinExistence type="predicted"/>
<dbReference type="InterPro" id="IPR042240">
    <property type="entry name" value="CHASE_sf"/>
</dbReference>
<keyword evidence="4" id="KW-0597">Phosphoprotein</keyword>
<dbReference type="InterPro" id="IPR003661">
    <property type="entry name" value="HisK_dim/P_dom"/>
</dbReference>
<organism evidence="15 16">
    <name type="scientific">Pseudomonas benzenivorans</name>
    <dbReference type="NCBI Taxonomy" id="556533"/>
    <lineage>
        <taxon>Bacteria</taxon>
        <taxon>Pseudomonadati</taxon>
        <taxon>Pseudomonadota</taxon>
        <taxon>Gammaproteobacteria</taxon>
        <taxon>Pseudomonadales</taxon>
        <taxon>Pseudomonadaceae</taxon>
        <taxon>Pseudomonas</taxon>
    </lineage>
</organism>
<feature type="transmembrane region" description="Helical" evidence="11">
    <location>
        <begin position="21"/>
        <end position="42"/>
    </location>
</feature>
<dbReference type="SMART" id="SM00091">
    <property type="entry name" value="PAS"/>
    <property type="match status" value="1"/>
</dbReference>
<dbReference type="SMART" id="SM00388">
    <property type="entry name" value="HisKA"/>
    <property type="match status" value="1"/>
</dbReference>
<evidence type="ECO:0000256" key="10">
    <source>
        <dbReference type="ARBA" id="ARBA00023136"/>
    </source>
</evidence>
<dbReference type="InterPro" id="IPR006189">
    <property type="entry name" value="CHASE_dom"/>
</dbReference>
<dbReference type="SUPFAM" id="SSF55785">
    <property type="entry name" value="PYP-like sensor domain (PAS domain)"/>
    <property type="match status" value="1"/>
</dbReference>
<keyword evidence="10 11" id="KW-0472">Membrane</keyword>
<dbReference type="InterPro" id="IPR005467">
    <property type="entry name" value="His_kinase_dom"/>
</dbReference>
<dbReference type="InterPro" id="IPR000014">
    <property type="entry name" value="PAS"/>
</dbReference>
<feature type="domain" description="Histidine kinase" evidence="12">
    <location>
        <begin position="425"/>
        <end position="643"/>
    </location>
</feature>
<feature type="domain" description="PAS" evidence="13">
    <location>
        <begin position="297"/>
        <end position="342"/>
    </location>
</feature>
<dbReference type="Pfam" id="PF03924">
    <property type="entry name" value="CHASE"/>
    <property type="match status" value="1"/>
</dbReference>
<dbReference type="Gene3D" id="3.30.565.10">
    <property type="entry name" value="Histidine kinase-like ATPase, C-terminal domain"/>
    <property type="match status" value="1"/>
</dbReference>
<evidence type="ECO:0000256" key="11">
    <source>
        <dbReference type="SAM" id="Phobius"/>
    </source>
</evidence>
<dbReference type="Pfam" id="PF13188">
    <property type="entry name" value="PAS_8"/>
    <property type="match status" value="1"/>
</dbReference>
<accession>A0ABY5H1H9</accession>
<evidence type="ECO:0000256" key="9">
    <source>
        <dbReference type="ARBA" id="ARBA00023012"/>
    </source>
</evidence>
<evidence type="ECO:0000256" key="5">
    <source>
        <dbReference type="ARBA" id="ARBA00022679"/>
    </source>
</evidence>
<evidence type="ECO:0000259" key="13">
    <source>
        <dbReference type="PROSITE" id="PS50112"/>
    </source>
</evidence>
<keyword evidence="6 11" id="KW-0812">Transmembrane</keyword>
<dbReference type="PANTHER" id="PTHR43711:SF1">
    <property type="entry name" value="HISTIDINE KINASE 1"/>
    <property type="match status" value="1"/>
</dbReference>
<dbReference type="InterPro" id="IPR036890">
    <property type="entry name" value="HATPase_C_sf"/>
</dbReference>
<dbReference type="Pfam" id="PF00512">
    <property type="entry name" value="HisKA"/>
    <property type="match status" value="1"/>
</dbReference>
<evidence type="ECO:0000259" key="14">
    <source>
        <dbReference type="PROSITE" id="PS50839"/>
    </source>
</evidence>
<protein>
    <recommendedName>
        <fullName evidence="3">histidine kinase</fullName>
        <ecNumber evidence="3">2.7.13.3</ecNumber>
    </recommendedName>
</protein>
<dbReference type="PRINTS" id="PR00344">
    <property type="entry name" value="BCTRLSENSOR"/>
</dbReference>
<dbReference type="PROSITE" id="PS50839">
    <property type="entry name" value="CHASE"/>
    <property type="match status" value="1"/>
</dbReference>
<dbReference type="NCBIfam" id="TIGR00229">
    <property type="entry name" value="sensory_box"/>
    <property type="match status" value="1"/>
</dbReference>
<dbReference type="PROSITE" id="PS50109">
    <property type="entry name" value="HIS_KIN"/>
    <property type="match status" value="1"/>
</dbReference>
<comment type="catalytic activity">
    <reaction evidence="1">
        <text>ATP + protein L-histidine = ADP + protein N-phospho-L-histidine.</text>
        <dbReference type="EC" id="2.7.13.3"/>
    </reaction>
</comment>
<keyword evidence="5" id="KW-0808">Transferase</keyword>
<dbReference type="PROSITE" id="PS50112">
    <property type="entry name" value="PAS"/>
    <property type="match status" value="1"/>
</dbReference>
<dbReference type="EC" id="2.7.13.3" evidence="3"/>
<dbReference type="Gene3D" id="3.30.450.350">
    <property type="entry name" value="CHASE domain"/>
    <property type="match status" value="1"/>
</dbReference>
<dbReference type="InterPro" id="IPR004358">
    <property type="entry name" value="Sig_transdc_His_kin-like_C"/>
</dbReference>
<dbReference type="PANTHER" id="PTHR43711">
    <property type="entry name" value="TWO-COMPONENT HISTIDINE KINASE"/>
    <property type="match status" value="1"/>
</dbReference>
<reference evidence="15" key="1">
    <citation type="submission" date="2021-04" db="EMBL/GenBank/DDBJ databases">
        <title>Oceanospirillales bacteria with DddD are important DMSP degraders in coastal seawater.</title>
        <authorList>
            <person name="Liu J."/>
        </authorList>
    </citation>
    <scope>NUCLEOTIDE SEQUENCE</scope>
    <source>
        <strain evidence="15">D13-4</strain>
    </source>
</reference>
<comment type="subcellular location">
    <subcellularLocation>
        <location evidence="2">Membrane</location>
    </subcellularLocation>
</comment>
<dbReference type="Proteomes" id="UP001059672">
    <property type="component" value="Chromosome"/>
</dbReference>
<evidence type="ECO:0000313" key="16">
    <source>
        <dbReference type="Proteomes" id="UP001059672"/>
    </source>
</evidence>
<dbReference type="InterPro" id="IPR036097">
    <property type="entry name" value="HisK_dim/P_sf"/>
</dbReference>
<dbReference type="CDD" id="cd00082">
    <property type="entry name" value="HisKA"/>
    <property type="match status" value="1"/>
</dbReference>
<dbReference type="InterPro" id="IPR035965">
    <property type="entry name" value="PAS-like_dom_sf"/>
</dbReference>
<evidence type="ECO:0000256" key="8">
    <source>
        <dbReference type="ARBA" id="ARBA00022989"/>
    </source>
</evidence>
<sequence>MTSLTRQQARSRRRRRLNWTISLALLLVLGLGVELLLQQYALRQFEAAQQRLTARAGEVRAMLLSELNATLHLATGLASYISARHGQVHSPELQPWLDGLLRRSPYIRNIGLAPDNRISFIYPLAGNEAALGLYFPDRPEQWPAVQRIIADGKPGLVGPLQLVQGGSGLIYRVPVFLDDQGYWGLISTVIDFDPLYAEVERVADELNLAIHLERLDGAAASLVKGHDADGSPTVALQVQLAGAHWRLEAREAHAETPPLGWLRLLGWSLALAISSLIGLTLHGQHRQAALLLALNHSQRQFRLAFEMAPQGLALLDPQGRLLSVNQALCELLQRAPEDLLDQPLARFGDPTLSAYLDGLLGARDGRSAGSGHACLIDAHGESIDAALSAARLNSRTSGGDGWILHVQDIRESKRLQRLQNEFVSTVSHELRTPLTAISGPLELIDSGALGEVPEHLRQMLQIARHNSRRLGLLINDLLDIGKLEAERMPIACEPMALQPLLDQVLQSNEAYAAGHGVRLRQIGVCADWVRVDGQRLHQVLSNLLANAAKFSPPDQDVELRGERRGQYMRVSVRDRGPGIALAFHPRIFQKFAQADASDTRKKGGTGLGLAISKELIERMGGQIGFDSIEGLGATFWVELPLAEPALQEQPA</sequence>
<dbReference type="InterPro" id="IPR050736">
    <property type="entry name" value="Sensor_HK_Regulatory"/>
</dbReference>
<dbReference type="SMART" id="SM01079">
    <property type="entry name" value="CHASE"/>
    <property type="match status" value="1"/>
</dbReference>
<dbReference type="CDD" id="cd16922">
    <property type="entry name" value="HATPase_EvgS-ArcB-TorS-like"/>
    <property type="match status" value="1"/>
</dbReference>
<dbReference type="SMART" id="SM00387">
    <property type="entry name" value="HATPase_c"/>
    <property type="match status" value="1"/>
</dbReference>
<dbReference type="CDD" id="cd00130">
    <property type="entry name" value="PAS"/>
    <property type="match status" value="1"/>
</dbReference>
<dbReference type="Gene3D" id="3.30.450.20">
    <property type="entry name" value="PAS domain"/>
    <property type="match status" value="1"/>
</dbReference>
<evidence type="ECO:0000256" key="1">
    <source>
        <dbReference type="ARBA" id="ARBA00000085"/>
    </source>
</evidence>
<dbReference type="InterPro" id="IPR003594">
    <property type="entry name" value="HATPase_dom"/>
</dbReference>